<evidence type="ECO:0000256" key="1">
    <source>
        <dbReference type="SAM" id="Phobius"/>
    </source>
</evidence>
<keyword evidence="1" id="KW-0812">Transmembrane</keyword>
<dbReference type="EMBL" id="JAUNZN010000014">
    <property type="protein sequence ID" value="KAK4812806.1"/>
    <property type="molecule type" value="Genomic_DNA"/>
</dbReference>
<keyword evidence="1" id="KW-1133">Transmembrane helix</keyword>
<proteinExistence type="predicted"/>
<dbReference type="AlphaFoldDB" id="A0AAN7RXY7"/>
<organism evidence="2 3">
    <name type="scientific">Mycteria americana</name>
    <name type="common">Wood stork</name>
    <dbReference type="NCBI Taxonomy" id="33587"/>
    <lineage>
        <taxon>Eukaryota</taxon>
        <taxon>Metazoa</taxon>
        <taxon>Chordata</taxon>
        <taxon>Craniata</taxon>
        <taxon>Vertebrata</taxon>
        <taxon>Euteleostomi</taxon>
        <taxon>Archelosauria</taxon>
        <taxon>Archosauria</taxon>
        <taxon>Dinosauria</taxon>
        <taxon>Saurischia</taxon>
        <taxon>Theropoda</taxon>
        <taxon>Coelurosauria</taxon>
        <taxon>Aves</taxon>
        <taxon>Neognathae</taxon>
        <taxon>Neoaves</taxon>
        <taxon>Aequornithes</taxon>
        <taxon>Ciconiiformes</taxon>
        <taxon>Ciconiidae</taxon>
        <taxon>Mycteria</taxon>
    </lineage>
</organism>
<keyword evidence="3" id="KW-1185">Reference proteome</keyword>
<keyword evidence="1" id="KW-0472">Membrane</keyword>
<evidence type="ECO:0000313" key="2">
    <source>
        <dbReference type="EMBL" id="KAK4812806.1"/>
    </source>
</evidence>
<sequence>MQSPAPGRGQAQALGLTEEVRSAEESLEVLVDKVKASQQRATAVTKANHRLHGISKSKTSRNSYLVLGTHEATCRIFCSVVGSPNKRDLDILDSGEWRTTEMGRRLAHDVTPVIYFLLFLFSIPLNYLKKFLLLIISFFQRNRLLFPVTTVLSRTSLFPTKKDTEGIGDSVILLPGPAQARASRLRAADLPEKHTPGAGLHPCTDRLAHEAPNCPEEHSHRDACGEVRRAGICLDGLFHTLRFGGQSEHIEK</sequence>
<protein>
    <submittedName>
        <fullName evidence="2">Uncharacterized protein</fullName>
    </submittedName>
</protein>
<reference evidence="2 3" key="1">
    <citation type="journal article" date="2023" name="J. Hered.">
        <title>Chromosome-level genome of the wood stork (Mycteria americana) provides insight into avian chromosome evolution.</title>
        <authorList>
            <person name="Flamio R. Jr."/>
            <person name="Ramstad K.M."/>
        </authorList>
    </citation>
    <scope>NUCLEOTIDE SEQUENCE [LARGE SCALE GENOMIC DNA]</scope>
    <source>
        <strain evidence="2">JAX WOST 10</strain>
    </source>
</reference>
<name>A0AAN7RXY7_MYCAM</name>
<dbReference type="Proteomes" id="UP001333110">
    <property type="component" value="Unassembled WGS sequence"/>
</dbReference>
<accession>A0AAN7RXY7</accession>
<feature type="transmembrane region" description="Helical" evidence="1">
    <location>
        <begin position="106"/>
        <end position="125"/>
    </location>
</feature>
<evidence type="ECO:0000313" key="3">
    <source>
        <dbReference type="Proteomes" id="UP001333110"/>
    </source>
</evidence>
<comment type="caution">
    <text evidence="2">The sequence shown here is derived from an EMBL/GenBank/DDBJ whole genome shotgun (WGS) entry which is preliminary data.</text>
</comment>
<gene>
    <name evidence="2" type="ORF">QYF61_022030</name>
</gene>